<reference evidence="2 3" key="1">
    <citation type="journal article" date="2021" name="Elife">
        <title>Chloroplast acquisition without the gene transfer in kleptoplastic sea slugs, Plakobranchus ocellatus.</title>
        <authorList>
            <person name="Maeda T."/>
            <person name="Takahashi S."/>
            <person name="Yoshida T."/>
            <person name="Shimamura S."/>
            <person name="Takaki Y."/>
            <person name="Nagai Y."/>
            <person name="Toyoda A."/>
            <person name="Suzuki Y."/>
            <person name="Arimoto A."/>
            <person name="Ishii H."/>
            <person name="Satoh N."/>
            <person name="Nishiyama T."/>
            <person name="Hasebe M."/>
            <person name="Maruyama T."/>
            <person name="Minagawa J."/>
            <person name="Obokata J."/>
            <person name="Shigenobu S."/>
        </authorList>
    </citation>
    <scope>NUCLEOTIDE SEQUENCE [LARGE SCALE GENOMIC DNA]</scope>
</reference>
<dbReference type="Proteomes" id="UP000735302">
    <property type="component" value="Unassembled WGS sequence"/>
</dbReference>
<dbReference type="AlphaFoldDB" id="A0AAV4DTR5"/>
<gene>
    <name evidence="2" type="ORF">PoB_007397100</name>
</gene>
<protein>
    <submittedName>
        <fullName evidence="2">Uncharacterized protein</fullName>
    </submittedName>
</protein>
<name>A0AAV4DTR5_9GAST</name>
<evidence type="ECO:0000256" key="1">
    <source>
        <dbReference type="SAM" id="MobiDB-lite"/>
    </source>
</evidence>
<feature type="region of interest" description="Disordered" evidence="1">
    <location>
        <begin position="1"/>
        <end position="43"/>
    </location>
</feature>
<evidence type="ECO:0000313" key="3">
    <source>
        <dbReference type="Proteomes" id="UP000735302"/>
    </source>
</evidence>
<comment type="caution">
    <text evidence="2">The sequence shown here is derived from an EMBL/GenBank/DDBJ whole genome shotgun (WGS) entry which is preliminary data.</text>
</comment>
<organism evidence="2 3">
    <name type="scientific">Plakobranchus ocellatus</name>
    <dbReference type="NCBI Taxonomy" id="259542"/>
    <lineage>
        <taxon>Eukaryota</taxon>
        <taxon>Metazoa</taxon>
        <taxon>Spiralia</taxon>
        <taxon>Lophotrochozoa</taxon>
        <taxon>Mollusca</taxon>
        <taxon>Gastropoda</taxon>
        <taxon>Heterobranchia</taxon>
        <taxon>Euthyneura</taxon>
        <taxon>Panpulmonata</taxon>
        <taxon>Sacoglossa</taxon>
        <taxon>Placobranchoidea</taxon>
        <taxon>Plakobranchidae</taxon>
        <taxon>Plakobranchus</taxon>
    </lineage>
</organism>
<dbReference type="EMBL" id="BLXT01008325">
    <property type="protein sequence ID" value="GFO47466.1"/>
    <property type="molecule type" value="Genomic_DNA"/>
</dbReference>
<proteinExistence type="predicted"/>
<keyword evidence="3" id="KW-1185">Reference proteome</keyword>
<evidence type="ECO:0000313" key="2">
    <source>
        <dbReference type="EMBL" id="GFO47466.1"/>
    </source>
</evidence>
<sequence>MQQSASSADCPSQGTISYCSPTPGTVSDIPSKPTLKTQIKKRTHDLKTNNYNGLTEEEIECKRFKVNAQAMRNVTLPNITGPINSR</sequence>
<feature type="compositionally biased region" description="Polar residues" evidence="1">
    <location>
        <begin position="1"/>
        <end position="25"/>
    </location>
</feature>
<accession>A0AAV4DTR5</accession>